<keyword evidence="2" id="KW-1185">Reference proteome</keyword>
<sequence>MHIQLCLRFLMSYLNQQRFIFRDIQFGGYIQTLAALFLISLTENPSRFEFKRWRSQRITQLTTNLTRHTRTASKSQRGTVTLPPKGWILSFSGTRGMQGSTTTKMGKSPPKKSKLSF</sequence>
<dbReference type="RefSeq" id="XP_027190731.1">
    <property type="nucleotide sequence ID" value="XM_027334930.1"/>
</dbReference>
<feature type="region of interest" description="Disordered" evidence="1">
    <location>
        <begin position="66"/>
        <end position="117"/>
    </location>
</feature>
<feature type="compositionally biased region" description="Polar residues" evidence="1">
    <location>
        <begin position="91"/>
        <end position="105"/>
    </location>
</feature>
<reference evidence="2" key="1">
    <citation type="journal article" date="2013" name="Nat. Biotechnol.">
        <title>Draft genome sequence of chickpea (Cicer arietinum) provides a resource for trait improvement.</title>
        <authorList>
            <person name="Varshney R.K."/>
            <person name="Song C."/>
            <person name="Saxena R.K."/>
            <person name="Azam S."/>
            <person name="Yu S."/>
            <person name="Sharpe A.G."/>
            <person name="Cannon S."/>
            <person name="Baek J."/>
            <person name="Rosen B.D."/>
            <person name="Tar'an B."/>
            <person name="Millan T."/>
            <person name="Zhang X."/>
            <person name="Ramsay L.D."/>
            <person name="Iwata A."/>
            <person name="Wang Y."/>
            <person name="Nelson W."/>
            <person name="Farmer A.D."/>
            <person name="Gaur P.M."/>
            <person name="Soderlund C."/>
            <person name="Penmetsa R.V."/>
            <person name="Xu C."/>
            <person name="Bharti A.K."/>
            <person name="He W."/>
            <person name="Winter P."/>
            <person name="Zhao S."/>
            <person name="Hane J.K."/>
            <person name="Carrasquilla-Garcia N."/>
            <person name="Condie J.A."/>
            <person name="Upadhyaya H.D."/>
            <person name="Luo M.C."/>
            <person name="Thudi M."/>
            <person name="Gowda C.L."/>
            <person name="Singh N.P."/>
            <person name="Lichtenzveig J."/>
            <person name="Gali K.K."/>
            <person name="Rubio J."/>
            <person name="Nadarajan N."/>
            <person name="Dolezel J."/>
            <person name="Bansal K.C."/>
            <person name="Xu X."/>
            <person name="Edwards D."/>
            <person name="Zhang G."/>
            <person name="Kahl G."/>
            <person name="Gil J."/>
            <person name="Singh K.B."/>
            <person name="Datta S.K."/>
            <person name="Jackson S.A."/>
            <person name="Wang J."/>
            <person name="Cook D.R."/>
        </authorList>
    </citation>
    <scope>NUCLEOTIDE SEQUENCE [LARGE SCALE GENOMIC DNA]</scope>
    <source>
        <strain evidence="2">cv. CDC Frontier</strain>
    </source>
</reference>
<feature type="compositionally biased region" description="Polar residues" evidence="1">
    <location>
        <begin position="66"/>
        <end position="79"/>
    </location>
</feature>
<organism evidence="2 3">
    <name type="scientific">Cicer arietinum</name>
    <name type="common">Chickpea</name>
    <name type="synonym">Garbanzo</name>
    <dbReference type="NCBI Taxonomy" id="3827"/>
    <lineage>
        <taxon>Eukaryota</taxon>
        <taxon>Viridiplantae</taxon>
        <taxon>Streptophyta</taxon>
        <taxon>Embryophyta</taxon>
        <taxon>Tracheophyta</taxon>
        <taxon>Spermatophyta</taxon>
        <taxon>Magnoliopsida</taxon>
        <taxon>eudicotyledons</taxon>
        <taxon>Gunneridae</taxon>
        <taxon>Pentapetalae</taxon>
        <taxon>rosids</taxon>
        <taxon>fabids</taxon>
        <taxon>Fabales</taxon>
        <taxon>Fabaceae</taxon>
        <taxon>Papilionoideae</taxon>
        <taxon>50 kb inversion clade</taxon>
        <taxon>NPAAA clade</taxon>
        <taxon>Hologalegina</taxon>
        <taxon>IRL clade</taxon>
        <taxon>Cicereae</taxon>
        <taxon>Cicer</taxon>
    </lineage>
</organism>
<proteinExistence type="predicted"/>
<reference evidence="3" key="2">
    <citation type="submission" date="2025-08" db="UniProtKB">
        <authorList>
            <consortium name="RefSeq"/>
        </authorList>
    </citation>
    <scope>IDENTIFICATION</scope>
    <source>
        <tissue evidence="3">Etiolated seedlings</tissue>
    </source>
</reference>
<evidence type="ECO:0000313" key="3">
    <source>
        <dbReference type="RefSeq" id="XP_027190731.1"/>
    </source>
</evidence>
<name>A0A3Q7Y0M1_CICAR</name>
<protein>
    <submittedName>
        <fullName evidence="3">Uncharacterized protein LOC101505550 isoform X2</fullName>
    </submittedName>
</protein>
<dbReference type="GeneID" id="101505550"/>
<evidence type="ECO:0000256" key="1">
    <source>
        <dbReference type="SAM" id="MobiDB-lite"/>
    </source>
</evidence>
<accession>A0A3Q7Y0M1</accession>
<dbReference type="Proteomes" id="UP000087171">
    <property type="component" value="Chromosome Ca5"/>
</dbReference>
<gene>
    <name evidence="3" type="primary">LOC101505550</name>
</gene>
<dbReference type="AlphaFoldDB" id="A0A3Q7Y0M1"/>
<evidence type="ECO:0000313" key="2">
    <source>
        <dbReference type="Proteomes" id="UP000087171"/>
    </source>
</evidence>